<keyword evidence="5 12" id="KW-0812">Transmembrane</keyword>
<reference evidence="14 15" key="1">
    <citation type="submission" date="2016-06" db="EMBL/GenBank/DDBJ databases">
        <title>Insight into the functional genes involving in sulfur oxidation in Pearl River water.</title>
        <authorList>
            <person name="Luo J."/>
            <person name="Tan X."/>
            <person name="Lin W."/>
        </authorList>
    </citation>
    <scope>NUCLEOTIDE SEQUENCE [LARGE SCALE GENOMIC DNA]</scope>
    <source>
        <strain evidence="14 15">LS2</strain>
    </source>
</reference>
<evidence type="ECO:0000313" key="14">
    <source>
        <dbReference type="EMBL" id="ANJ67518.1"/>
    </source>
</evidence>
<evidence type="ECO:0000256" key="12">
    <source>
        <dbReference type="SAM" id="Phobius"/>
    </source>
</evidence>
<dbReference type="STRING" id="1860122.A9404_09065"/>
<feature type="domain" description="EF-hand" evidence="13">
    <location>
        <begin position="215"/>
        <end position="241"/>
    </location>
</feature>
<evidence type="ECO:0000256" key="3">
    <source>
        <dbReference type="ARBA" id="ARBA00012483"/>
    </source>
</evidence>
<keyword evidence="11 12" id="KW-0472">Membrane</keyword>
<feature type="transmembrane region" description="Helical" evidence="12">
    <location>
        <begin position="289"/>
        <end position="308"/>
    </location>
</feature>
<evidence type="ECO:0000256" key="1">
    <source>
        <dbReference type="ARBA" id="ARBA00000900"/>
    </source>
</evidence>
<dbReference type="AlphaFoldDB" id="A0A191ZI44"/>
<evidence type="ECO:0000256" key="10">
    <source>
        <dbReference type="ARBA" id="ARBA00022989"/>
    </source>
</evidence>
<dbReference type="PROSITE" id="PS00018">
    <property type="entry name" value="EF_HAND_1"/>
    <property type="match status" value="1"/>
</dbReference>
<dbReference type="GO" id="GO:0061630">
    <property type="term" value="F:ubiquitin protein ligase activity"/>
    <property type="evidence" value="ECO:0007669"/>
    <property type="project" value="UniProtKB-EC"/>
</dbReference>
<dbReference type="EMBL" id="CP016027">
    <property type="protein sequence ID" value="ANJ67518.1"/>
    <property type="molecule type" value="Genomic_DNA"/>
</dbReference>
<keyword evidence="8" id="KW-0833">Ubl conjugation pathway</keyword>
<evidence type="ECO:0000256" key="8">
    <source>
        <dbReference type="ARBA" id="ARBA00022786"/>
    </source>
</evidence>
<dbReference type="OrthoDB" id="7013907at2"/>
<dbReference type="GO" id="GO:0008270">
    <property type="term" value="F:zinc ion binding"/>
    <property type="evidence" value="ECO:0007669"/>
    <property type="project" value="UniProtKB-KW"/>
</dbReference>
<dbReference type="PROSITE" id="PS50222">
    <property type="entry name" value="EF_HAND_2"/>
    <property type="match status" value="1"/>
</dbReference>
<dbReference type="Pfam" id="PF12483">
    <property type="entry name" value="GIDE"/>
    <property type="match status" value="1"/>
</dbReference>
<evidence type="ECO:0000256" key="4">
    <source>
        <dbReference type="ARBA" id="ARBA00022679"/>
    </source>
</evidence>
<evidence type="ECO:0000256" key="2">
    <source>
        <dbReference type="ARBA" id="ARBA00004141"/>
    </source>
</evidence>
<feature type="transmembrane region" description="Helical" evidence="12">
    <location>
        <begin position="17"/>
        <end position="39"/>
    </location>
</feature>
<dbReference type="GO" id="GO:0005509">
    <property type="term" value="F:calcium ion binding"/>
    <property type="evidence" value="ECO:0007669"/>
    <property type="project" value="InterPro"/>
</dbReference>
<evidence type="ECO:0000256" key="11">
    <source>
        <dbReference type="ARBA" id="ARBA00023136"/>
    </source>
</evidence>
<keyword evidence="4" id="KW-0808">Transferase</keyword>
<comment type="catalytic activity">
    <reaction evidence="1">
        <text>S-ubiquitinyl-[E2 ubiquitin-conjugating enzyme]-L-cysteine + [acceptor protein]-L-lysine = [E2 ubiquitin-conjugating enzyme]-L-cysteine + N(6)-ubiquitinyl-[acceptor protein]-L-lysine.</text>
        <dbReference type="EC" id="2.3.2.27"/>
    </reaction>
</comment>
<evidence type="ECO:0000256" key="9">
    <source>
        <dbReference type="ARBA" id="ARBA00022833"/>
    </source>
</evidence>
<evidence type="ECO:0000256" key="6">
    <source>
        <dbReference type="ARBA" id="ARBA00022723"/>
    </source>
</evidence>
<comment type="subcellular location">
    <subcellularLocation>
        <location evidence="2">Membrane</location>
        <topology evidence="2">Multi-pass membrane protein</topology>
    </subcellularLocation>
</comment>
<dbReference type="Proteomes" id="UP000078596">
    <property type="component" value="Chromosome"/>
</dbReference>
<keyword evidence="9" id="KW-0862">Zinc</keyword>
<dbReference type="EC" id="2.3.2.27" evidence="3"/>
<evidence type="ECO:0000256" key="7">
    <source>
        <dbReference type="ARBA" id="ARBA00022771"/>
    </source>
</evidence>
<dbReference type="InterPro" id="IPR018247">
    <property type="entry name" value="EF_Hand_1_Ca_BS"/>
</dbReference>
<dbReference type="KEGG" id="haz:A9404_09065"/>
<dbReference type="InterPro" id="IPR022170">
    <property type="entry name" value="MUL1-like"/>
</dbReference>
<organism evidence="14 15">
    <name type="scientific">Halothiobacillus diazotrophicus</name>
    <dbReference type="NCBI Taxonomy" id="1860122"/>
    <lineage>
        <taxon>Bacteria</taxon>
        <taxon>Pseudomonadati</taxon>
        <taxon>Pseudomonadota</taxon>
        <taxon>Gammaproteobacteria</taxon>
        <taxon>Chromatiales</taxon>
        <taxon>Halothiobacillaceae</taxon>
        <taxon>Halothiobacillus</taxon>
    </lineage>
</organism>
<sequence>MLAFYADWLARLSDHHFLAYLVILVVVTLGLMGAGVFFVRRAYWISNTATSRIASAHQGYVEIEGAAKGEAGVFPLVSPLSGTPCVWFEVSVDQDGQPNGWIGNRKPHRIFHQVSDHLIVVDDGSGECVVDPDGATIFPERIRVWRGETERPSHASAIRTNKYVGPYRYTEKLILDQDPLYVLGWFKTIRHDAHQLADDSVRDLLRSWKQDPHRMKSFDTDGNGVIDEAEWRAARQAAKDIVRQKQVAEQDVEKSHIHTMSNPESQRRPFIISALDQTSLAGRYRRWGYALWLLSAVSFYLWVTAYYLRG</sequence>
<evidence type="ECO:0000256" key="5">
    <source>
        <dbReference type="ARBA" id="ARBA00022692"/>
    </source>
</evidence>
<keyword evidence="6" id="KW-0479">Metal-binding</keyword>
<keyword evidence="15" id="KW-1185">Reference proteome</keyword>
<gene>
    <name evidence="14" type="ORF">A9404_09065</name>
</gene>
<evidence type="ECO:0000259" key="13">
    <source>
        <dbReference type="PROSITE" id="PS50222"/>
    </source>
</evidence>
<evidence type="ECO:0000313" key="15">
    <source>
        <dbReference type="Proteomes" id="UP000078596"/>
    </source>
</evidence>
<keyword evidence="10 12" id="KW-1133">Transmembrane helix</keyword>
<protein>
    <recommendedName>
        <fullName evidence="3">RING-type E3 ubiquitin transferase</fullName>
        <ecNumber evidence="3">2.3.2.27</ecNumber>
    </recommendedName>
</protein>
<keyword evidence="7" id="KW-0863">Zinc-finger</keyword>
<dbReference type="RefSeq" id="WP_066100540.1">
    <property type="nucleotide sequence ID" value="NZ_CP016027.1"/>
</dbReference>
<proteinExistence type="predicted"/>
<name>A0A191ZI44_9GAMM</name>
<dbReference type="GO" id="GO:0016020">
    <property type="term" value="C:membrane"/>
    <property type="evidence" value="ECO:0007669"/>
    <property type="project" value="UniProtKB-SubCell"/>
</dbReference>
<accession>A0A191ZI44</accession>
<dbReference type="InterPro" id="IPR002048">
    <property type="entry name" value="EF_hand_dom"/>
</dbReference>
<dbReference type="GO" id="GO:0016567">
    <property type="term" value="P:protein ubiquitination"/>
    <property type="evidence" value="ECO:0007669"/>
    <property type="project" value="InterPro"/>
</dbReference>